<protein>
    <submittedName>
        <fullName evidence="7">OadG family protein</fullName>
    </submittedName>
</protein>
<gene>
    <name evidence="7" type="ORF">GOQ27_08045</name>
</gene>
<keyword evidence="4 6" id="KW-1133">Transmembrane helix</keyword>
<sequence length="92" mass="10452">MITMSKALTITVFSMTLVFITLTMIFFILKSFKTFIYKEEVVDKKVPVKANIKKELEIEEEDRVVVSLAASIIAGEGKVNPNFHISSIKRIK</sequence>
<organism evidence="7 8">
    <name type="scientific">Anaeromonas frigoriresistens</name>
    <dbReference type="NCBI Taxonomy" id="2683708"/>
    <lineage>
        <taxon>Bacteria</taxon>
        <taxon>Bacillati</taxon>
        <taxon>Bacillota</taxon>
        <taxon>Tissierellia</taxon>
        <taxon>Tissierellales</taxon>
        <taxon>Thermohalobacteraceae</taxon>
        <taxon>Anaeromonas</taxon>
    </lineage>
</organism>
<feature type="transmembrane region" description="Helical" evidence="6">
    <location>
        <begin position="6"/>
        <end position="29"/>
    </location>
</feature>
<dbReference type="RefSeq" id="WP_203366334.1">
    <property type="nucleotide sequence ID" value="NZ_WSFT01000031.1"/>
</dbReference>
<keyword evidence="2" id="KW-1003">Cell membrane</keyword>
<dbReference type="AlphaFoldDB" id="A0A942USN5"/>
<dbReference type="GO" id="GO:0015081">
    <property type="term" value="F:sodium ion transmembrane transporter activity"/>
    <property type="evidence" value="ECO:0007669"/>
    <property type="project" value="InterPro"/>
</dbReference>
<keyword evidence="5 6" id="KW-0472">Membrane</keyword>
<comment type="caution">
    <text evidence="7">The sequence shown here is derived from an EMBL/GenBank/DDBJ whole genome shotgun (WGS) entry which is preliminary data.</text>
</comment>
<proteinExistence type="predicted"/>
<accession>A0A942USN5</accession>
<dbReference type="EMBL" id="WSFT01000031">
    <property type="protein sequence ID" value="MBS4538413.1"/>
    <property type="molecule type" value="Genomic_DNA"/>
</dbReference>
<evidence type="ECO:0000256" key="5">
    <source>
        <dbReference type="ARBA" id="ARBA00023136"/>
    </source>
</evidence>
<dbReference type="GO" id="GO:0036376">
    <property type="term" value="P:sodium ion export across plasma membrane"/>
    <property type="evidence" value="ECO:0007669"/>
    <property type="project" value="InterPro"/>
</dbReference>
<evidence type="ECO:0000256" key="4">
    <source>
        <dbReference type="ARBA" id="ARBA00022989"/>
    </source>
</evidence>
<keyword evidence="3 6" id="KW-0812">Transmembrane</keyword>
<dbReference type="Pfam" id="PF04277">
    <property type="entry name" value="OAD_gamma"/>
    <property type="match status" value="1"/>
</dbReference>
<dbReference type="GO" id="GO:0005886">
    <property type="term" value="C:plasma membrane"/>
    <property type="evidence" value="ECO:0007669"/>
    <property type="project" value="UniProtKB-SubCell"/>
</dbReference>
<keyword evidence="8" id="KW-1185">Reference proteome</keyword>
<comment type="subcellular location">
    <subcellularLocation>
        <location evidence="1">Cell membrane</location>
    </subcellularLocation>
</comment>
<evidence type="ECO:0000313" key="8">
    <source>
        <dbReference type="Proteomes" id="UP000724672"/>
    </source>
</evidence>
<evidence type="ECO:0000256" key="3">
    <source>
        <dbReference type="ARBA" id="ARBA00022692"/>
    </source>
</evidence>
<dbReference type="InterPro" id="IPR005899">
    <property type="entry name" value="Na_pump_deCOase"/>
</dbReference>
<evidence type="ECO:0000313" key="7">
    <source>
        <dbReference type="EMBL" id="MBS4538413.1"/>
    </source>
</evidence>
<evidence type="ECO:0000256" key="1">
    <source>
        <dbReference type="ARBA" id="ARBA00004236"/>
    </source>
</evidence>
<evidence type="ECO:0000256" key="2">
    <source>
        <dbReference type="ARBA" id="ARBA00022475"/>
    </source>
</evidence>
<evidence type="ECO:0000256" key="6">
    <source>
        <dbReference type="SAM" id="Phobius"/>
    </source>
</evidence>
<dbReference type="Proteomes" id="UP000724672">
    <property type="component" value="Unassembled WGS sequence"/>
</dbReference>
<name>A0A942USN5_9FIRM</name>
<reference evidence="7" key="1">
    <citation type="submission" date="2019-12" db="EMBL/GenBank/DDBJ databases">
        <title>Clostridiaceae gen. nov. sp. nov., isolated from sediment in Xinjiang, China.</title>
        <authorList>
            <person name="Zhang R."/>
        </authorList>
    </citation>
    <scope>NUCLEOTIDE SEQUENCE</scope>
    <source>
        <strain evidence="7">D2Q-11</strain>
    </source>
</reference>